<dbReference type="AlphaFoldDB" id="A0A317JWY8"/>
<feature type="transmembrane region" description="Helical" evidence="1">
    <location>
        <begin position="84"/>
        <end position="102"/>
    </location>
</feature>
<sequence>TAPGPNAAPPPYLGPPAHGGFGATVPPVLLAPAATAPARFREPLPTWVSTTATVVGALVVLLTFGCATWLVILGYAVRRRSWRLGLATAGYLGSASWLVYLMSRGDPEAEAPASEAFLGLGLIAVCWLVGAAHVILLNARVWGVVTGRPVGLRAHEAERRVRREQARYLLHHHPVARHQLCIGRPDVPRVFDDGGLVDINSVTEPVLATLPGLTDGQRRQVAMDRWLRGPYGSMEELAARCPLPPSVTDALRDILVFLPPDAAPPAAAPPGKVDPTGLS</sequence>
<keyword evidence="1" id="KW-0472">Membrane</keyword>
<keyword evidence="1" id="KW-1133">Transmembrane helix</keyword>
<reference evidence="3" key="1">
    <citation type="submission" date="2018-05" db="EMBL/GenBank/DDBJ databases">
        <title>Micromonospora globispora sp. nov. and Micromonospora rugosa sp. nov., isolated from marine sediment.</title>
        <authorList>
            <person name="Carro L."/>
            <person name="Aysel V."/>
            <person name="Cetin D."/>
            <person name="Igual J.M."/>
            <person name="Klenk H.-P."/>
            <person name="Trujillo M.E."/>
            <person name="Sahin N."/>
        </authorList>
    </citation>
    <scope>NUCLEOTIDE SEQUENCE [LARGE SCALE GENOMIC DNA]</scope>
    <source>
        <strain evidence="3">S2904</strain>
    </source>
</reference>
<gene>
    <name evidence="2" type="ORF">DLJ46_28100</name>
</gene>
<evidence type="ECO:0000313" key="3">
    <source>
        <dbReference type="Proteomes" id="UP000245683"/>
    </source>
</evidence>
<name>A0A317JWY8_9ACTN</name>
<comment type="caution">
    <text evidence="2">The sequence shown here is derived from an EMBL/GenBank/DDBJ whole genome shotgun (WGS) entry which is preliminary data.</text>
</comment>
<feature type="transmembrane region" description="Helical" evidence="1">
    <location>
        <begin position="117"/>
        <end position="139"/>
    </location>
</feature>
<accession>A0A317JWY8</accession>
<keyword evidence="1" id="KW-0812">Transmembrane</keyword>
<feature type="non-terminal residue" evidence="2">
    <location>
        <position position="1"/>
    </location>
</feature>
<evidence type="ECO:0000313" key="2">
    <source>
        <dbReference type="EMBL" id="PWU44052.1"/>
    </source>
</evidence>
<dbReference type="SUPFAM" id="SSF81585">
    <property type="entry name" value="PsbU/PolX domain-like"/>
    <property type="match status" value="1"/>
</dbReference>
<proteinExistence type="predicted"/>
<keyword evidence="3" id="KW-1185">Reference proteome</keyword>
<protein>
    <submittedName>
        <fullName evidence="2">Transcriptional regulator</fullName>
    </submittedName>
</protein>
<dbReference type="Proteomes" id="UP000245683">
    <property type="component" value="Unassembled WGS sequence"/>
</dbReference>
<evidence type="ECO:0000256" key="1">
    <source>
        <dbReference type="SAM" id="Phobius"/>
    </source>
</evidence>
<dbReference type="EMBL" id="QGSV01000359">
    <property type="protein sequence ID" value="PWU44052.1"/>
    <property type="molecule type" value="Genomic_DNA"/>
</dbReference>
<feature type="transmembrane region" description="Helical" evidence="1">
    <location>
        <begin position="54"/>
        <end position="77"/>
    </location>
</feature>
<organism evidence="2 3">
    <name type="scientific">Micromonospora globispora</name>
    <dbReference type="NCBI Taxonomy" id="1450148"/>
    <lineage>
        <taxon>Bacteria</taxon>
        <taxon>Bacillati</taxon>
        <taxon>Actinomycetota</taxon>
        <taxon>Actinomycetes</taxon>
        <taxon>Micromonosporales</taxon>
        <taxon>Micromonosporaceae</taxon>
        <taxon>Micromonospora</taxon>
    </lineage>
</organism>